<accession>J7RHU2</accession>
<dbReference type="RefSeq" id="XP_022463359.1">
    <property type="nucleotide sequence ID" value="XM_022606689.1"/>
</dbReference>
<dbReference type="GO" id="GO:0061630">
    <property type="term" value="F:ubiquitin protein ligase activity"/>
    <property type="evidence" value="ECO:0007669"/>
    <property type="project" value="TreeGrafter"/>
</dbReference>
<dbReference type="EMBL" id="HE978315">
    <property type="protein sequence ID" value="CCK69113.1"/>
    <property type="molecule type" value="Genomic_DNA"/>
</dbReference>
<dbReference type="STRING" id="1071383.J7RHU2"/>
<dbReference type="GO" id="GO:0030332">
    <property type="term" value="F:cyclin binding"/>
    <property type="evidence" value="ECO:0007669"/>
    <property type="project" value="TreeGrafter"/>
</dbReference>
<dbReference type="GO" id="GO:0031442">
    <property type="term" value="P:positive regulation of mRNA 3'-end processing"/>
    <property type="evidence" value="ECO:0007669"/>
    <property type="project" value="EnsemblFungi"/>
</dbReference>
<dbReference type="PANTHER" id="PTHR31531:SF2">
    <property type="entry name" value="E3 UBIQUITIN-PROTEIN LIGASE E3D"/>
    <property type="match status" value="1"/>
</dbReference>
<organism evidence="1 2">
    <name type="scientific">Huiozyma naganishii (strain ATCC MYA-139 / BCRC 22969 / CBS 8797 / KCTC 17520 / NBRC 10181 / NCYC 3082 / Yp74L-3)</name>
    <name type="common">Yeast</name>
    <name type="synonym">Kazachstania naganishii</name>
    <dbReference type="NCBI Taxonomy" id="1071383"/>
    <lineage>
        <taxon>Eukaryota</taxon>
        <taxon>Fungi</taxon>
        <taxon>Dikarya</taxon>
        <taxon>Ascomycota</taxon>
        <taxon>Saccharomycotina</taxon>
        <taxon>Saccharomycetes</taxon>
        <taxon>Saccharomycetales</taxon>
        <taxon>Saccharomycetaceae</taxon>
        <taxon>Huiozyma</taxon>
    </lineage>
</organism>
<dbReference type="Proteomes" id="UP000006310">
    <property type="component" value="Chromosome 2"/>
</dbReference>
<gene>
    <name evidence="1" type="primary">KNAG0B06890</name>
    <name evidence="1" type="ordered locus">KNAG_0B06890</name>
</gene>
<dbReference type="GO" id="GO:0031397">
    <property type="term" value="P:negative regulation of protein ubiquitination"/>
    <property type="evidence" value="ECO:0007669"/>
    <property type="project" value="EnsemblFungi"/>
</dbReference>
<dbReference type="OMA" id="QAMKVFY"/>
<keyword evidence="2" id="KW-1185">Reference proteome</keyword>
<dbReference type="GO" id="GO:0031624">
    <property type="term" value="F:ubiquitin conjugating enzyme binding"/>
    <property type="evidence" value="ECO:0007669"/>
    <property type="project" value="EnsemblFungi"/>
</dbReference>
<dbReference type="GO" id="GO:0006513">
    <property type="term" value="P:protein monoubiquitination"/>
    <property type="evidence" value="ECO:0007669"/>
    <property type="project" value="TreeGrafter"/>
</dbReference>
<evidence type="ECO:0000313" key="2">
    <source>
        <dbReference type="Proteomes" id="UP000006310"/>
    </source>
</evidence>
<evidence type="ECO:0000313" key="1">
    <source>
        <dbReference type="EMBL" id="CCK69113.1"/>
    </source>
</evidence>
<dbReference type="HOGENOM" id="CLU_029122_0_0_1"/>
<reference evidence="2" key="2">
    <citation type="submission" date="2012-08" db="EMBL/GenBank/DDBJ databases">
        <title>Genome sequence of Kazachstania naganishii.</title>
        <authorList>
            <person name="Gordon J.L."/>
            <person name="Armisen D."/>
            <person name="Proux-Wera E."/>
            <person name="OhEigeartaigh S.S."/>
            <person name="Byrne K.P."/>
            <person name="Wolfe K.H."/>
        </authorList>
    </citation>
    <scope>NUCLEOTIDE SEQUENCE [LARGE SCALE GENOMIC DNA]</scope>
    <source>
        <strain evidence="2">ATCC MYA-139 / BCRC 22969 / CBS 8797 / CCRC 22969 / KCTC 17520 / NBRC 10181 / NCYC 3082</strain>
    </source>
</reference>
<sequence>MRYLIESLPRIGSVGVYVDDVEELVLKELGPKALTVSYRGKHMSLVVKKTISLPVNISLSQNGVPTSFKYNEQGTFTLRLRVRSESVNATDSLAPSSEKFLWDKTQLNEMGAFCFRCLHCDAPVLDSVTNCLKLNNMPSEYWAELMDYWHCHKPDSRDPNISAKYGALKPLLNELLIGESFLETSPATVAGSTEVNDLRVNCSKCGTKLGELTKDGLYKFYKWQLKLYDNSKMCEYLFNPRDDVILQLLSYIRGYSGRYILLSSRQNPNIMLWVFALDIGVSFTDGKNFPQAVKILYTTDASQFDTIKKAHNVHELGVHDTPYTAFVTDLAQNHESLPEAAQKFDIWDTSYLPMP</sequence>
<dbReference type="GO" id="GO:0051865">
    <property type="term" value="P:protein autoubiquitination"/>
    <property type="evidence" value="ECO:0007669"/>
    <property type="project" value="TreeGrafter"/>
</dbReference>
<reference evidence="1 2" key="1">
    <citation type="journal article" date="2011" name="Proc. Natl. Acad. Sci. U.S.A.">
        <title>Evolutionary erosion of yeast sex chromosomes by mating-type switching accidents.</title>
        <authorList>
            <person name="Gordon J.L."/>
            <person name="Armisen D."/>
            <person name="Proux-Wera E."/>
            <person name="Oheigeartaigh S.S."/>
            <person name="Byrne K.P."/>
            <person name="Wolfe K.H."/>
        </authorList>
    </citation>
    <scope>NUCLEOTIDE SEQUENCE [LARGE SCALE GENOMIC DNA]</scope>
    <source>
        <strain evidence="2">ATCC MYA-139 / BCRC 22969 / CBS 8797 / CCRC 22969 / KCTC 17520 / NBRC 10181 / NCYC 3082</strain>
    </source>
</reference>
<dbReference type="GO" id="GO:0005634">
    <property type="term" value="C:nucleus"/>
    <property type="evidence" value="ECO:0007669"/>
    <property type="project" value="EnsemblFungi"/>
</dbReference>
<name>J7RHU2_HUIN7</name>
<dbReference type="GO" id="GO:0043161">
    <property type="term" value="P:proteasome-mediated ubiquitin-dependent protein catabolic process"/>
    <property type="evidence" value="ECO:0007669"/>
    <property type="project" value="EnsemblFungi"/>
</dbReference>
<dbReference type="AlphaFoldDB" id="J7RHU2"/>
<dbReference type="Pfam" id="PF09814">
    <property type="entry name" value="HECT_2"/>
    <property type="match status" value="1"/>
</dbReference>
<dbReference type="eggNOG" id="KOG4784">
    <property type="taxonomic scope" value="Eukaryota"/>
</dbReference>
<evidence type="ECO:0008006" key="3">
    <source>
        <dbReference type="Google" id="ProtNLM"/>
    </source>
</evidence>
<dbReference type="OrthoDB" id="386949at2759"/>
<dbReference type="GO" id="GO:0000209">
    <property type="term" value="P:protein polyubiquitination"/>
    <property type="evidence" value="ECO:0007669"/>
    <property type="project" value="TreeGrafter"/>
</dbReference>
<dbReference type="GO" id="GO:0005829">
    <property type="term" value="C:cytosol"/>
    <property type="evidence" value="ECO:0007669"/>
    <property type="project" value="EnsemblFungi"/>
</dbReference>
<dbReference type="PANTHER" id="PTHR31531">
    <property type="entry name" value="E3 UBIQUITIN-PROTEIN LIGASE E3D FAMILY MEMBER"/>
    <property type="match status" value="1"/>
</dbReference>
<dbReference type="GeneID" id="34524763"/>
<dbReference type="KEGG" id="kng:KNAG_0B06890"/>
<protein>
    <recommendedName>
        <fullName evidence="3">Ubiquitin-conjugating enzyme E2C-binding protein</fullName>
    </recommendedName>
</protein>
<dbReference type="InterPro" id="IPR019193">
    <property type="entry name" value="UBQ-conj_enz_E2-bd_prot"/>
</dbReference>
<proteinExistence type="predicted"/>
<dbReference type="GO" id="GO:0000151">
    <property type="term" value="C:ubiquitin ligase complex"/>
    <property type="evidence" value="ECO:0007669"/>
    <property type="project" value="TreeGrafter"/>
</dbReference>